<protein>
    <submittedName>
        <fullName evidence="7">Dihydropyrimidinase</fullName>
    </submittedName>
</protein>
<evidence type="ECO:0000313" key="8">
    <source>
        <dbReference type="Proteomes" id="UP000190092"/>
    </source>
</evidence>
<dbReference type="STRING" id="225324.SAMN02745126_01564"/>
<dbReference type="InterPro" id="IPR032466">
    <property type="entry name" value="Metal_Hydrolase"/>
</dbReference>
<dbReference type="NCBIfam" id="NF009941">
    <property type="entry name" value="PRK13404.1"/>
    <property type="match status" value="1"/>
</dbReference>
<evidence type="ECO:0000259" key="6">
    <source>
        <dbReference type="Pfam" id="PF01979"/>
    </source>
</evidence>
<comment type="similarity">
    <text evidence="2">Belongs to the metallo-dependent hydrolases superfamily. Hydantoinase/dihydropyrimidinase family.</text>
</comment>
<dbReference type="NCBIfam" id="TIGR02033">
    <property type="entry name" value="D-hydantoinase"/>
    <property type="match status" value="1"/>
</dbReference>
<evidence type="ECO:0000256" key="5">
    <source>
        <dbReference type="PIRSR" id="PIRSR611778-50"/>
    </source>
</evidence>
<dbReference type="Gene3D" id="2.30.40.10">
    <property type="entry name" value="Urease, subunit C, domain 1"/>
    <property type="match status" value="1"/>
</dbReference>
<organism evidence="7 8">
    <name type="scientific">Enhydrobacter aerosaccus</name>
    <dbReference type="NCBI Taxonomy" id="225324"/>
    <lineage>
        <taxon>Bacteria</taxon>
        <taxon>Pseudomonadati</taxon>
        <taxon>Pseudomonadota</taxon>
        <taxon>Alphaproteobacteria</taxon>
        <taxon>Hyphomicrobiales</taxon>
        <taxon>Enhydrobacter</taxon>
    </lineage>
</organism>
<dbReference type="InterPro" id="IPR006680">
    <property type="entry name" value="Amidohydro-rel"/>
</dbReference>
<dbReference type="InterPro" id="IPR050378">
    <property type="entry name" value="Metallo-dep_Hydrolases_sf"/>
</dbReference>
<dbReference type="SUPFAM" id="SSF51556">
    <property type="entry name" value="Metallo-dependent hydrolases"/>
    <property type="match status" value="1"/>
</dbReference>
<evidence type="ECO:0000256" key="2">
    <source>
        <dbReference type="ARBA" id="ARBA00008829"/>
    </source>
</evidence>
<sequence>MADYDLIVRNAKIVNDDRQIEGDIAVKDGVIAAIEPGIKGKGRREIDAAGKFVLPGGIDSHAHIEQKSGFGIMCADDFYSGTVSAAFGGTTTVIPFAAQHRGMSLRQVVKDYHEAATPKAVIDYAFHLIVTDPTPQALGQDLPALIRDGYTSFKIYMTYDAMKVSDYQMLDILALARKEGALVMVHAENHDMIQWLAHHLIEQGHGAPKFHAIAHARVAEAEATNRAISLARLVDAPMLIVHVSEIEAIETIRQAQKKGLKIYGETCPQYIALTADDMDKPGVQGAMWCCSPPPRDSAAQEAVWEGLKDGTFQTFSSDHAPYQFNEGGKIPKGDKTTFKEMANGVPGIEIRLPMLFSEGVQKGRITMQQFVALTSTNHARLYGLYPRKGTIAVGSDADLAIWDADKDVTIRWKDLHDNVGYTPYEGREIKGWPTVVVSRGRIVVEDGKLNAERGSGQFLPCASPDSSKPLGQAAPELQAMSRFGAKPLF</sequence>
<dbReference type="InterPro" id="IPR011059">
    <property type="entry name" value="Metal-dep_hydrolase_composite"/>
</dbReference>
<dbReference type="GO" id="GO:0005829">
    <property type="term" value="C:cytosol"/>
    <property type="evidence" value="ECO:0007669"/>
    <property type="project" value="TreeGrafter"/>
</dbReference>
<comment type="PTM">
    <text evidence="5">Carbamylation allows a single lysine to coordinate two divalent metal cations.</text>
</comment>
<dbReference type="PANTHER" id="PTHR11647:SF1">
    <property type="entry name" value="COLLAPSIN RESPONSE MEDIATOR PROTEIN"/>
    <property type="match status" value="1"/>
</dbReference>
<evidence type="ECO:0000313" key="7">
    <source>
        <dbReference type="EMBL" id="SJZ54490.1"/>
    </source>
</evidence>
<gene>
    <name evidence="7" type="ORF">SAMN02745126_01564</name>
</gene>
<comment type="cofactor">
    <cofactor evidence="1">
        <name>Zn(2+)</name>
        <dbReference type="ChEBI" id="CHEBI:29105"/>
    </cofactor>
</comment>
<accession>A0A1T4LIF1</accession>
<dbReference type="Proteomes" id="UP000190092">
    <property type="component" value="Unassembled WGS sequence"/>
</dbReference>
<dbReference type="SUPFAM" id="SSF51338">
    <property type="entry name" value="Composite domain of metallo-dependent hydrolases"/>
    <property type="match status" value="2"/>
</dbReference>
<evidence type="ECO:0000256" key="1">
    <source>
        <dbReference type="ARBA" id="ARBA00001947"/>
    </source>
</evidence>
<dbReference type="GO" id="GO:0016812">
    <property type="term" value="F:hydrolase activity, acting on carbon-nitrogen (but not peptide) bonds, in cyclic amides"/>
    <property type="evidence" value="ECO:0007669"/>
    <property type="project" value="TreeGrafter"/>
</dbReference>
<dbReference type="GO" id="GO:0046872">
    <property type="term" value="F:metal ion binding"/>
    <property type="evidence" value="ECO:0007669"/>
    <property type="project" value="UniProtKB-KW"/>
</dbReference>
<dbReference type="RefSeq" id="WP_085933182.1">
    <property type="nucleotide sequence ID" value="NZ_FUWJ01000001.1"/>
</dbReference>
<dbReference type="OrthoDB" id="9775759at2"/>
<evidence type="ECO:0000256" key="4">
    <source>
        <dbReference type="ARBA" id="ARBA00022801"/>
    </source>
</evidence>
<reference evidence="8" key="1">
    <citation type="submission" date="2017-02" db="EMBL/GenBank/DDBJ databases">
        <authorList>
            <person name="Varghese N."/>
            <person name="Submissions S."/>
        </authorList>
    </citation>
    <scope>NUCLEOTIDE SEQUENCE [LARGE SCALE GENOMIC DNA]</scope>
    <source>
        <strain evidence="8">ATCC 27094</strain>
    </source>
</reference>
<dbReference type="FunFam" id="3.20.20.140:FF:000174">
    <property type="entry name" value="Dihydropyrimidinase-related protein 2"/>
    <property type="match status" value="1"/>
</dbReference>
<keyword evidence="4" id="KW-0378">Hydrolase</keyword>
<dbReference type="PANTHER" id="PTHR11647">
    <property type="entry name" value="HYDRANTOINASE/DIHYDROPYRIMIDINASE FAMILY MEMBER"/>
    <property type="match status" value="1"/>
</dbReference>
<keyword evidence="8" id="KW-1185">Reference proteome</keyword>
<dbReference type="Pfam" id="PF01979">
    <property type="entry name" value="Amidohydro_1"/>
    <property type="match status" value="1"/>
</dbReference>
<feature type="domain" description="Amidohydrolase-related" evidence="6">
    <location>
        <begin position="52"/>
        <end position="443"/>
    </location>
</feature>
<keyword evidence="3" id="KW-0479">Metal-binding</keyword>
<proteinExistence type="inferred from homology"/>
<dbReference type="AlphaFoldDB" id="A0A1T4LIF1"/>
<dbReference type="Gene3D" id="3.20.20.140">
    <property type="entry name" value="Metal-dependent hydrolases"/>
    <property type="match status" value="1"/>
</dbReference>
<name>A0A1T4LIF1_9HYPH</name>
<evidence type="ECO:0000256" key="3">
    <source>
        <dbReference type="ARBA" id="ARBA00022723"/>
    </source>
</evidence>
<dbReference type="CDD" id="cd01314">
    <property type="entry name" value="D-HYD"/>
    <property type="match status" value="1"/>
</dbReference>
<dbReference type="InterPro" id="IPR011778">
    <property type="entry name" value="Hydantoinase/dihydroPyrase"/>
</dbReference>
<feature type="modified residue" description="N6-carboxylysine" evidence="5">
    <location>
        <position position="154"/>
    </location>
</feature>
<dbReference type="EMBL" id="FUWJ01000001">
    <property type="protein sequence ID" value="SJZ54490.1"/>
    <property type="molecule type" value="Genomic_DNA"/>
</dbReference>